<reference evidence="2" key="1">
    <citation type="submission" date="2018-02" db="EMBL/GenBank/DDBJ databases">
        <title>Rhizophora mucronata_Transcriptome.</title>
        <authorList>
            <person name="Meera S.P."/>
            <person name="Sreeshan A."/>
            <person name="Augustine A."/>
        </authorList>
    </citation>
    <scope>NUCLEOTIDE SEQUENCE</scope>
    <source>
        <tissue evidence="2">Leaf</tissue>
    </source>
</reference>
<feature type="compositionally biased region" description="Polar residues" evidence="1">
    <location>
        <begin position="1"/>
        <end position="12"/>
    </location>
</feature>
<dbReference type="EMBL" id="GGEC01070965">
    <property type="protein sequence ID" value="MBX51449.1"/>
    <property type="molecule type" value="Transcribed_RNA"/>
</dbReference>
<organism evidence="2">
    <name type="scientific">Rhizophora mucronata</name>
    <name type="common">Asiatic mangrove</name>
    <dbReference type="NCBI Taxonomy" id="61149"/>
    <lineage>
        <taxon>Eukaryota</taxon>
        <taxon>Viridiplantae</taxon>
        <taxon>Streptophyta</taxon>
        <taxon>Embryophyta</taxon>
        <taxon>Tracheophyta</taxon>
        <taxon>Spermatophyta</taxon>
        <taxon>Magnoliopsida</taxon>
        <taxon>eudicotyledons</taxon>
        <taxon>Gunneridae</taxon>
        <taxon>Pentapetalae</taxon>
        <taxon>rosids</taxon>
        <taxon>fabids</taxon>
        <taxon>Malpighiales</taxon>
        <taxon>Rhizophoraceae</taxon>
        <taxon>Rhizophora</taxon>
    </lineage>
</organism>
<evidence type="ECO:0000256" key="1">
    <source>
        <dbReference type="SAM" id="MobiDB-lite"/>
    </source>
</evidence>
<sequence length="48" mass="5461">MINPQKPSQHSFSLFPPAIGNRKCRSESGEERQVTSSGCRSACRWRPR</sequence>
<proteinExistence type="predicted"/>
<evidence type="ECO:0000313" key="2">
    <source>
        <dbReference type="EMBL" id="MBX51449.1"/>
    </source>
</evidence>
<name>A0A2P2P9Q7_RHIMU</name>
<feature type="region of interest" description="Disordered" evidence="1">
    <location>
        <begin position="1"/>
        <end position="31"/>
    </location>
</feature>
<protein>
    <submittedName>
        <fullName evidence="2">Uncharacterized protein</fullName>
    </submittedName>
</protein>
<dbReference type="AlphaFoldDB" id="A0A2P2P9Q7"/>
<accession>A0A2P2P9Q7</accession>